<name>A0A853JIZ9_9GAMM</name>
<keyword evidence="5" id="KW-0378">Hydrolase</keyword>
<dbReference type="RefSeq" id="WP_180680125.1">
    <property type="nucleotide sequence ID" value="NZ_JACCKA010000092.1"/>
</dbReference>
<comment type="similarity">
    <text evidence="6">Belongs to the HepT RNase toxin family.</text>
</comment>
<dbReference type="PANTHER" id="PTHR34139">
    <property type="entry name" value="UPF0331 PROTEIN MJ0127"/>
    <property type="match status" value="1"/>
</dbReference>
<dbReference type="GO" id="GO:0016787">
    <property type="term" value="F:hydrolase activity"/>
    <property type="evidence" value="ECO:0007669"/>
    <property type="project" value="UniProtKB-KW"/>
</dbReference>
<keyword evidence="2" id="KW-1277">Toxin-antitoxin system</keyword>
<sequence length="124" mass="14108">MQRDPRAWLFDVIQAGERVQRFVSKRTYADYQADELLRAGTERQFEIIGEALNRLDRHHPDLTPSIREHQKIVGFRNVLIHGYAIVDDAVVWSTATEKLPTLLEDARKLLAALDEAAPSGDTDP</sequence>
<dbReference type="PANTHER" id="PTHR34139:SF1">
    <property type="entry name" value="RNASE MJ1380-RELATED"/>
    <property type="match status" value="1"/>
</dbReference>
<dbReference type="GO" id="GO:0004540">
    <property type="term" value="F:RNA nuclease activity"/>
    <property type="evidence" value="ECO:0007669"/>
    <property type="project" value="InterPro"/>
</dbReference>
<comment type="caution">
    <text evidence="7">The sequence shown here is derived from an EMBL/GenBank/DDBJ whole genome shotgun (WGS) entry which is preliminary data.</text>
</comment>
<gene>
    <name evidence="7" type="ORF">H0E84_18445</name>
</gene>
<dbReference type="Gene3D" id="1.20.120.580">
    <property type="entry name" value="bsu32300-like"/>
    <property type="match status" value="1"/>
</dbReference>
<keyword evidence="3" id="KW-0540">Nuclease</keyword>
<keyword evidence="4" id="KW-0547">Nucleotide-binding</keyword>
<dbReference type="EMBL" id="JACCKA010000092">
    <property type="protein sequence ID" value="NZA28360.1"/>
    <property type="molecule type" value="Genomic_DNA"/>
</dbReference>
<keyword evidence="8" id="KW-1185">Reference proteome</keyword>
<evidence type="ECO:0000256" key="5">
    <source>
        <dbReference type="ARBA" id="ARBA00022801"/>
    </source>
</evidence>
<evidence type="ECO:0000313" key="8">
    <source>
        <dbReference type="Proteomes" id="UP000578091"/>
    </source>
</evidence>
<evidence type="ECO:0000256" key="3">
    <source>
        <dbReference type="ARBA" id="ARBA00022722"/>
    </source>
</evidence>
<dbReference type="Pfam" id="PF01934">
    <property type="entry name" value="HepT-like"/>
    <property type="match status" value="1"/>
</dbReference>
<keyword evidence="1" id="KW-0597">Phosphoprotein</keyword>
<dbReference type="InterPro" id="IPR037038">
    <property type="entry name" value="HepT-like_sf"/>
</dbReference>
<protein>
    <submittedName>
        <fullName evidence="7">DUF86 domain-containing protein</fullName>
    </submittedName>
</protein>
<dbReference type="GO" id="GO:0110001">
    <property type="term" value="C:toxin-antitoxin complex"/>
    <property type="evidence" value="ECO:0007669"/>
    <property type="project" value="InterPro"/>
</dbReference>
<evidence type="ECO:0000256" key="1">
    <source>
        <dbReference type="ARBA" id="ARBA00022553"/>
    </source>
</evidence>
<dbReference type="Proteomes" id="UP000578091">
    <property type="component" value="Unassembled WGS sequence"/>
</dbReference>
<reference evidence="7 8" key="1">
    <citation type="submission" date="2020-07" db="EMBL/GenBank/DDBJ databases">
        <title>Luteimonas sp. SJ-92.</title>
        <authorList>
            <person name="Huang X.-X."/>
            <person name="Xu L."/>
            <person name="Sun J.-Q."/>
        </authorList>
    </citation>
    <scope>NUCLEOTIDE SEQUENCE [LARGE SCALE GENOMIC DNA]</scope>
    <source>
        <strain evidence="7 8">SJ-92</strain>
    </source>
</reference>
<dbReference type="GO" id="GO:0000166">
    <property type="term" value="F:nucleotide binding"/>
    <property type="evidence" value="ECO:0007669"/>
    <property type="project" value="UniProtKB-KW"/>
</dbReference>
<evidence type="ECO:0000313" key="7">
    <source>
        <dbReference type="EMBL" id="NZA28360.1"/>
    </source>
</evidence>
<evidence type="ECO:0000256" key="4">
    <source>
        <dbReference type="ARBA" id="ARBA00022741"/>
    </source>
</evidence>
<evidence type="ECO:0000256" key="2">
    <source>
        <dbReference type="ARBA" id="ARBA00022649"/>
    </source>
</evidence>
<proteinExistence type="inferred from homology"/>
<accession>A0A853JIZ9</accession>
<organism evidence="7 8">
    <name type="scientific">Luteimonas salinisoli</name>
    <dbReference type="NCBI Taxonomy" id="2752307"/>
    <lineage>
        <taxon>Bacteria</taxon>
        <taxon>Pseudomonadati</taxon>
        <taxon>Pseudomonadota</taxon>
        <taxon>Gammaproteobacteria</taxon>
        <taxon>Lysobacterales</taxon>
        <taxon>Lysobacteraceae</taxon>
        <taxon>Luteimonas</taxon>
    </lineage>
</organism>
<evidence type="ECO:0000256" key="6">
    <source>
        <dbReference type="ARBA" id="ARBA00024207"/>
    </source>
</evidence>
<dbReference type="InterPro" id="IPR051813">
    <property type="entry name" value="HepT_RNase_toxin"/>
</dbReference>
<dbReference type="AlphaFoldDB" id="A0A853JIZ9"/>
<dbReference type="InterPro" id="IPR008201">
    <property type="entry name" value="HepT-like"/>
</dbReference>